<gene>
    <name evidence="7" type="ORF">COV74_02495</name>
</gene>
<protein>
    <recommendedName>
        <fullName evidence="6">Thioredoxin domain-containing protein</fullName>
    </recommendedName>
</protein>
<sequence length="197" mass="21891">MLTRFVGLCFFLFLLSTQTLRAQNESLPALGPAPDFQLTDQNGNSFSSHTLKGHVWIADFIFTRCLGVCPIMSAQMARLQRHLESEPVKLVSFSVDPDHDTPAILQDYAAKYEAGDHWVFLTGERQTIWEIASSNFHLGVGQATPEEMKQGAQPVLHSNRFVLVDQTGQIRGYFEGTNPDTIDHLAKLAKQLDAASS</sequence>
<evidence type="ECO:0000256" key="5">
    <source>
        <dbReference type="SAM" id="SignalP"/>
    </source>
</evidence>
<feature type="disulfide bond" description="Redox-active" evidence="4">
    <location>
        <begin position="65"/>
        <end position="69"/>
    </location>
</feature>
<evidence type="ECO:0000256" key="3">
    <source>
        <dbReference type="PIRSR" id="PIRSR603782-1"/>
    </source>
</evidence>
<reference evidence="7 8" key="1">
    <citation type="submission" date="2017-09" db="EMBL/GenBank/DDBJ databases">
        <title>Depth-based differentiation of microbial function through sediment-hosted aquifers and enrichment of novel symbionts in the deep terrestrial subsurface.</title>
        <authorList>
            <person name="Probst A.J."/>
            <person name="Ladd B."/>
            <person name="Jarett J.K."/>
            <person name="Geller-Mcgrath D.E."/>
            <person name="Sieber C.M."/>
            <person name="Emerson J.B."/>
            <person name="Anantharaman K."/>
            <person name="Thomas B.C."/>
            <person name="Malmstrom R."/>
            <person name="Stieglmeier M."/>
            <person name="Klingl A."/>
            <person name="Woyke T."/>
            <person name="Ryan C.M."/>
            <person name="Banfield J.F."/>
        </authorList>
    </citation>
    <scope>NUCLEOTIDE SEQUENCE [LARGE SCALE GENOMIC DNA]</scope>
    <source>
        <strain evidence="7">CG11_big_fil_rev_8_21_14_0_20_45_26</strain>
    </source>
</reference>
<feature type="binding site" evidence="3">
    <location>
        <position position="65"/>
    </location>
    <ligand>
        <name>Cu cation</name>
        <dbReference type="ChEBI" id="CHEBI:23378"/>
    </ligand>
</feature>
<feature type="binding site" evidence="3">
    <location>
        <position position="69"/>
    </location>
    <ligand>
        <name>Cu cation</name>
        <dbReference type="ChEBI" id="CHEBI:23378"/>
    </ligand>
</feature>
<dbReference type="SUPFAM" id="SSF52833">
    <property type="entry name" value="Thioredoxin-like"/>
    <property type="match status" value="1"/>
</dbReference>
<comment type="caution">
    <text evidence="7">The sequence shown here is derived from an EMBL/GenBank/DDBJ whole genome shotgun (WGS) entry which is preliminary data.</text>
</comment>
<dbReference type="InterPro" id="IPR003782">
    <property type="entry name" value="SCO1/SenC"/>
</dbReference>
<dbReference type="GO" id="GO:0046872">
    <property type="term" value="F:metal ion binding"/>
    <property type="evidence" value="ECO:0007669"/>
    <property type="project" value="UniProtKB-KW"/>
</dbReference>
<evidence type="ECO:0000256" key="4">
    <source>
        <dbReference type="PIRSR" id="PIRSR603782-2"/>
    </source>
</evidence>
<dbReference type="PROSITE" id="PS51352">
    <property type="entry name" value="THIOREDOXIN_2"/>
    <property type="match status" value="1"/>
</dbReference>
<dbReference type="InterPro" id="IPR013766">
    <property type="entry name" value="Thioredoxin_domain"/>
</dbReference>
<evidence type="ECO:0000313" key="7">
    <source>
        <dbReference type="EMBL" id="PIQ87032.1"/>
    </source>
</evidence>
<feature type="signal peptide" evidence="5">
    <location>
        <begin position="1"/>
        <end position="22"/>
    </location>
</feature>
<evidence type="ECO:0000256" key="2">
    <source>
        <dbReference type="ARBA" id="ARBA00023008"/>
    </source>
</evidence>
<dbReference type="EMBL" id="PCVY01000022">
    <property type="protein sequence ID" value="PIQ87032.1"/>
    <property type="molecule type" value="Genomic_DNA"/>
</dbReference>
<keyword evidence="4" id="KW-1015">Disulfide bond</keyword>
<dbReference type="Pfam" id="PF02630">
    <property type="entry name" value="SCO1-SenC"/>
    <property type="match status" value="1"/>
</dbReference>
<dbReference type="AlphaFoldDB" id="A0A2H0LRI9"/>
<dbReference type="Gene3D" id="3.40.30.10">
    <property type="entry name" value="Glutaredoxin"/>
    <property type="match status" value="1"/>
</dbReference>
<dbReference type="InterPro" id="IPR036249">
    <property type="entry name" value="Thioredoxin-like_sf"/>
</dbReference>
<feature type="binding site" evidence="3">
    <location>
        <position position="157"/>
    </location>
    <ligand>
        <name>Cu cation</name>
        <dbReference type="ChEBI" id="CHEBI:23378"/>
    </ligand>
</feature>
<dbReference type="PANTHER" id="PTHR12151:SF25">
    <property type="entry name" value="LINALOOL DEHYDRATASE_ISOMERASE DOMAIN-CONTAINING PROTEIN"/>
    <property type="match status" value="1"/>
</dbReference>
<feature type="domain" description="Thioredoxin" evidence="6">
    <location>
        <begin position="27"/>
        <end position="194"/>
    </location>
</feature>
<evidence type="ECO:0000259" key="6">
    <source>
        <dbReference type="PROSITE" id="PS51352"/>
    </source>
</evidence>
<dbReference type="PANTHER" id="PTHR12151">
    <property type="entry name" value="ELECTRON TRANSPORT PROTIN SCO1/SENC FAMILY MEMBER"/>
    <property type="match status" value="1"/>
</dbReference>
<evidence type="ECO:0000256" key="1">
    <source>
        <dbReference type="ARBA" id="ARBA00010996"/>
    </source>
</evidence>
<evidence type="ECO:0000313" key="8">
    <source>
        <dbReference type="Proteomes" id="UP000230859"/>
    </source>
</evidence>
<proteinExistence type="inferred from homology"/>
<keyword evidence="2 3" id="KW-0186">Copper</keyword>
<accession>A0A2H0LRI9</accession>
<feature type="chain" id="PRO_5013735724" description="Thioredoxin domain-containing protein" evidence="5">
    <location>
        <begin position="23"/>
        <end position="197"/>
    </location>
</feature>
<keyword evidence="3" id="KW-0479">Metal-binding</keyword>
<dbReference type="CDD" id="cd02968">
    <property type="entry name" value="SCO"/>
    <property type="match status" value="1"/>
</dbReference>
<name>A0A2H0LRI9_9BACT</name>
<keyword evidence="5" id="KW-0732">Signal</keyword>
<dbReference type="Proteomes" id="UP000230859">
    <property type="component" value="Unassembled WGS sequence"/>
</dbReference>
<comment type="similarity">
    <text evidence="1">Belongs to the SCO1/2 family.</text>
</comment>
<organism evidence="7 8">
    <name type="scientific">Candidatus Abzuiibacterium crystallinum</name>
    <dbReference type="NCBI Taxonomy" id="1974748"/>
    <lineage>
        <taxon>Bacteria</taxon>
        <taxon>Pseudomonadati</taxon>
        <taxon>Candidatus Omnitrophota</taxon>
        <taxon>Candidatus Abzuiibacterium</taxon>
    </lineage>
</organism>